<protein>
    <submittedName>
        <fullName evidence="1">Uncharacterized protein</fullName>
    </submittedName>
</protein>
<dbReference type="AlphaFoldDB" id="A0AAW1QVB4"/>
<evidence type="ECO:0000313" key="1">
    <source>
        <dbReference type="EMBL" id="KAK9825424.1"/>
    </source>
</evidence>
<dbReference type="EMBL" id="JALJOU010000074">
    <property type="protein sequence ID" value="KAK9825424.1"/>
    <property type="molecule type" value="Genomic_DNA"/>
</dbReference>
<proteinExistence type="predicted"/>
<evidence type="ECO:0000313" key="2">
    <source>
        <dbReference type="Proteomes" id="UP001445335"/>
    </source>
</evidence>
<reference evidence="1 2" key="1">
    <citation type="journal article" date="2024" name="Nat. Commun.">
        <title>Phylogenomics reveals the evolutionary origins of lichenization in chlorophyte algae.</title>
        <authorList>
            <person name="Puginier C."/>
            <person name="Libourel C."/>
            <person name="Otte J."/>
            <person name="Skaloud P."/>
            <person name="Haon M."/>
            <person name="Grisel S."/>
            <person name="Petersen M."/>
            <person name="Berrin J.G."/>
            <person name="Delaux P.M."/>
            <person name="Dal Grande F."/>
            <person name="Keller J."/>
        </authorList>
    </citation>
    <scope>NUCLEOTIDE SEQUENCE [LARGE SCALE GENOMIC DNA]</scope>
    <source>
        <strain evidence="1 2">SAG 245.80</strain>
    </source>
</reference>
<dbReference type="Proteomes" id="UP001445335">
    <property type="component" value="Unassembled WGS sequence"/>
</dbReference>
<comment type="caution">
    <text evidence="1">The sequence shown here is derived from an EMBL/GenBank/DDBJ whole genome shotgun (WGS) entry which is preliminary data.</text>
</comment>
<name>A0AAW1QVB4_9CHLO</name>
<keyword evidence="2" id="KW-1185">Reference proteome</keyword>
<organism evidence="1 2">
    <name type="scientific">Elliptochloris bilobata</name>
    <dbReference type="NCBI Taxonomy" id="381761"/>
    <lineage>
        <taxon>Eukaryota</taxon>
        <taxon>Viridiplantae</taxon>
        <taxon>Chlorophyta</taxon>
        <taxon>core chlorophytes</taxon>
        <taxon>Trebouxiophyceae</taxon>
        <taxon>Trebouxiophyceae incertae sedis</taxon>
        <taxon>Elliptochloris clade</taxon>
        <taxon>Elliptochloris</taxon>
    </lineage>
</organism>
<gene>
    <name evidence="1" type="ORF">WJX81_004713</name>
</gene>
<accession>A0AAW1QVB4</accession>
<sequence>MVAAALPDASAARHSVPCASLQGSGASRRALLALTAPTASPPGSSLVKEVWLRIRCLQRRAQVAAAGAGREAELQRRGSHGCCPRADYLSAKWP</sequence>